<protein>
    <submittedName>
        <fullName evidence="7">Alkaline phosphatase family protein</fullName>
    </submittedName>
</protein>
<dbReference type="OrthoDB" id="9766127at2"/>
<evidence type="ECO:0000256" key="1">
    <source>
        <dbReference type="ARBA" id="ARBA00022553"/>
    </source>
</evidence>
<dbReference type="RefSeq" id="WP_147121665.1">
    <property type="nucleotide sequence ID" value="NZ_VOPY01000001.1"/>
</dbReference>
<dbReference type="InterPro" id="IPR002591">
    <property type="entry name" value="Phosphodiest/P_Trfase"/>
</dbReference>
<reference evidence="7 8" key="1">
    <citation type="submission" date="2019-08" db="EMBL/GenBank/DDBJ databases">
        <title>Sphingorhabdus soil sp. nov., isolated from arctic soil.</title>
        <authorList>
            <person name="Liu Y."/>
        </authorList>
    </citation>
    <scope>NUCLEOTIDE SEQUENCE [LARGE SCALE GENOMIC DNA]</scope>
    <source>
        <strain evidence="7 8">D-2Q-5-6</strain>
    </source>
</reference>
<proteinExistence type="predicted"/>
<evidence type="ECO:0000313" key="7">
    <source>
        <dbReference type="EMBL" id="TXC73828.1"/>
    </source>
</evidence>
<feature type="chain" id="PRO_5022860665" evidence="6">
    <location>
        <begin position="21"/>
        <end position="543"/>
    </location>
</feature>
<dbReference type="PANTHER" id="PTHR10151:SF120">
    <property type="entry name" value="BIS(5'-ADENOSYL)-TRIPHOSPHATASE"/>
    <property type="match status" value="1"/>
</dbReference>
<dbReference type="GO" id="GO:0046872">
    <property type="term" value="F:metal ion binding"/>
    <property type="evidence" value="ECO:0007669"/>
    <property type="project" value="UniProtKB-KW"/>
</dbReference>
<gene>
    <name evidence="7" type="ORF">FSZ31_03615</name>
</gene>
<dbReference type="Gene3D" id="3.30.1360.150">
    <property type="match status" value="1"/>
</dbReference>
<dbReference type="CDD" id="cd16016">
    <property type="entry name" value="AP-SPAP"/>
    <property type="match status" value="1"/>
</dbReference>
<dbReference type="InterPro" id="IPR026263">
    <property type="entry name" value="Alkaline_phosphatase_prok"/>
</dbReference>
<dbReference type="InterPro" id="IPR017850">
    <property type="entry name" value="Alkaline_phosphatase_core_sf"/>
</dbReference>
<dbReference type="GO" id="GO:0004035">
    <property type="term" value="F:alkaline phosphatase activity"/>
    <property type="evidence" value="ECO:0007669"/>
    <property type="project" value="UniProtKB-EC"/>
</dbReference>
<dbReference type="Gene3D" id="3.40.720.10">
    <property type="entry name" value="Alkaline Phosphatase, subunit A"/>
    <property type="match status" value="1"/>
</dbReference>
<feature type="binding site" evidence="5">
    <location>
        <position position="100"/>
    </location>
    <ligand>
        <name>substrate</name>
    </ligand>
</feature>
<evidence type="ECO:0000313" key="8">
    <source>
        <dbReference type="Proteomes" id="UP000321129"/>
    </source>
</evidence>
<dbReference type="EMBL" id="VOPY01000001">
    <property type="protein sequence ID" value="TXC73828.1"/>
    <property type="molecule type" value="Genomic_DNA"/>
</dbReference>
<organism evidence="7 8">
    <name type="scientific">Flavisphingopyxis soli</name>
    <dbReference type="NCBI Taxonomy" id="2601267"/>
    <lineage>
        <taxon>Bacteria</taxon>
        <taxon>Pseudomonadati</taxon>
        <taxon>Pseudomonadota</taxon>
        <taxon>Alphaproteobacteria</taxon>
        <taxon>Sphingomonadales</taxon>
        <taxon>Sphingopyxidaceae</taxon>
        <taxon>Flavisphingopyxis</taxon>
    </lineage>
</organism>
<sequence>MRFAALAALSFIALAVPSSAQQTPASPAKPPRLLVVISVDQFSADLFSEYRARFTGGLARLQQGGVFPSGYQSHSATETCPGHSTILTGDHPARTGIVANDWIDLNAARADKTVYCAEDESVAGSTSSDYTVSDKHLLVPTLGERMKAANPATRVVSVAGKDRAAVMMGGHKVDELWWWDGKRFRSYAGRAEPGAVTRTNRAVTARLAEAQPATPMIDACADRSRAIAVKDGLVMGAGRFARAAGDAKAFRYSPEFDAAVLALSTALIYDMKLGQGPTTDIISIGASATDYIGHGYGTQGSEMCLQLMALDASLGDFMTRLDATGVDYMVVLTADHGGLDMAERSRMEGAPDAQRIAKSFDRDAIAKAANAAAGTPEGSVVFNGSEIYLDGKLTGAQRAKLTGLLVAAIARQPQVADVFTRAQIEAAPVPAGPPESWSIIDRVKANHYAPRSGDLYVVLKPRVTPIADPGPGYVATHGSVWDYDRRVPMLFWRKGMAGFEQPLGVETVDIAPTLASVIGLTLPAGAVDGRCLDLDPGATTTCR</sequence>
<dbReference type="Pfam" id="PF01663">
    <property type="entry name" value="Phosphodiest"/>
    <property type="match status" value="1"/>
</dbReference>
<dbReference type="PIRSF" id="PIRSF031924">
    <property type="entry name" value="Pi-irrepressible_AP"/>
    <property type="match status" value="1"/>
</dbReference>
<feature type="signal peptide" evidence="6">
    <location>
        <begin position="1"/>
        <end position="20"/>
    </location>
</feature>
<evidence type="ECO:0000256" key="5">
    <source>
        <dbReference type="PIRSR" id="PIRSR031924-51"/>
    </source>
</evidence>
<keyword evidence="3 6" id="KW-0732">Signal</keyword>
<dbReference type="AlphaFoldDB" id="A0A5C6USI8"/>
<dbReference type="SUPFAM" id="SSF53649">
    <property type="entry name" value="Alkaline phosphatase-like"/>
    <property type="match status" value="1"/>
</dbReference>
<keyword evidence="2" id="KW-0479">Metal-binding</keyword>
<feature type="binding site" evidence="5">
    <location>
        <begin position="161"/>
        <end position="163"/>
    </location>
    <ligand>
        <name>substrate</name>
    </ligand>
</feature>
<feature type="active site" description="Phosphothreonine intermediate" evidence="4">
    <location>
        <position position="79"/>
    </location>
</feature>
<keyword evidence="8" id="KW-1185">Reference proteome</keyword>
<accession>A0A5C6USI8</accession>
<name>A0A5C6USI8_9SPHN</name>
<evidence type="ECO:0000256" key="4">
    <source>
        <dbReference type="PIRSR" id="PIRSR031924-50"/>
    </source>
</evidence>
<keyword evidence="1 4" id="KW-0597">Phosphoprotein</keyword>
<dbReference type="PANTHER" id="PTHR10151">
    <property type="entry name" value="ECTONUCLEOTIDE PYROPHOSPHATASE/PHOSPHODIESTERASE"/>
    <property type="match status" value="1"/>
</dbReference>
<evidence type="ECO:0000256" key="6">
    <source>
        <dbReference type="SAM" id="SignalP"/>
    </source>
</evidence>
<evidence type="ECO:0000256" key="2">
    <source>
        <dbReference type="ARBA" id="ARBA00022723"/>
    </source>
</evidence>
<comment type="caution">
    <text evidence="7">The sequence shown here is derived from an EMBL/GenBank/DDBJ whole genome shotgun (WGS) entry which is preliminary data.</text>
</comment>
<dbReference type="Proteomes" id="UP000321129">
    <property type="component" value="Unassembled WGS sequence"/>
</dbReference>
<evidence type="ECO:0000256" key="3">
    <source>
        <dbReference type="ARBA" id="ARBA00022729"/>
    </source>
</evidence>